<evidence type="ECO:0000313" key="2">
    <source>
        <dbReference type="EnsemblPlants" id="TuG1812G0400003252.01.T01.cds317814"/>
    </source>
</evidence>
<keyword evidence="3" id="KW-1185">Reference proteome</keyword>
<accession>A0A8R7UBI3</accession>
<name>A0A8R7UBI3_TRIUA</name>
<organism evidence="2 3">
    <name type="scientific">Triticum urartu</name>
    <name type="common">Red wild einkorn</name>
    <name type="synonym">Crithodium urartu</name>
    <dbReference type="NCBI Taxonomy" id="4572"/>
    <lineage>
        <taxon>Eukaryota</taxon>
        <taxon>Viridiplantae</taxon>
        <taxon>Streptophyta</taxon>
        <taxon>Embryophyta</taxon>
        <taxon>Tracheophyta</taxon>
        <taxon>Spermatophyta</taxon>
        <taxon>Magnoliopsida</taxon>
        <taxon>Liliopsida</taxon>
        <taxon>Poales</taxon>
        <taxon>Poaceae</taxon>
        <taxon>BOP clade</taxon>
        <taxon>Pooideae</taxon>
        <taxon>Triticodae</taxon>
        <taxon>Triticeae</taxon>
        <taxon>Triticinae</taxon>
        <taxon>Triticum</taxon>
    </lineage>
</organism>
<dbReference type="AlphaFoldDB" id="A0A8R7UBI3"/>
<protein>
    <submittedName>
        <fullName evidence="2">Uncharacterized protein</fullName>
    </submittedName>
</protein>
<dbReference type="Gramene" id="TuG1812G0400003252.01.T01">
    <property type="protein sequence ID" value="TuG1812G0400003252.01.T01.cds317814"/>
    <property type="gene ID" value="TuG1812G0400003252.01"/>
</dbReference>
<feature type="region of interest" description="Disordered" evidence="1">
    <location>
        <begin position="1"/>
        <end position="47"/>
    </location>
</feature>
<evidence type="ECO:0000313" key="3">
    <source>
        <dbReference type="Proteomes" id="UP000015106"/>
    </source>
</evidence>
<feature type="region of interest" description="Disordered" evidence="1">
    <location>
        <begin position="116"/>
        <end position="141"/>
    </location>
</feature>
<feature type="compositionally biased region" description="Basic residues" evidence="1">
    <location>
        <begin position="38"/>
        <end position="47"/>
    </location>
</feature>
<evidence type="ECO:0000256" key="1">
    <source>
        <dbReference type="SAM" id="MobiDB-lite"/>
    </source>
</evidence>
<reference evidence="3" key="1">
    <citation type="journal article" date="2013" name="Nature">
        <title>Draft genome of the wheat A-genome progenitor Triticum urartu.</title>
        <authorList>
            <person name="Ling H.Q."/>
            <person name="Zhao S."/>
            <person name="Liu D."/>
            <person name="Wang J."/>
            <person name="Sun H."/>
            <person name="Zhang C."/>
            <person name="Fan H."/>
            <person name="Li D."/>
            <person name="Dong L."/>
            <person name="Tao Y."/>
            <person name="Gao C."/>
            <person name="Wu H."/>
            <person name="Li Y."/>
            <person name="Cui Y."/>
            <person name="Guo X."/>
            <person name="Zheng S."/>
            <person name="Wang B."/>
            <person name="Yu K."/>
            <person name="Liang Q."/>
            <person name="Yang W."/>
            <person name="Lou X."/>
            <person name="Chen J."/>
            <person name="Feng M."/>
            <person name="Jian J."/>
            <person name="Zhang X."/>
            <person name="Luo G."/>
            <person name="Jiang Y."/>
            <person name="Liu J."/>
            <person name="Wang Z."/>
            <person name="Sha Y."/>
            <person name="Zhang B."/>
            <person name="Wu H."/>
            <person name="Tang D."/>
            <person name="Shen Q."/>
            <person name="Xue P."/>
            <person name="Zou S."/>
            <person name="Wang X."/>
            <person name="Liu X."/>
            <person name="Wang F."/>
            <person name="Yang Y."/>
            <person name="An X."/>
            <person name="Dong Z."/>
            <person name="Zhang K."/>
            <person name="Zhang X."/>
            <person name="Luo M.C."/>
            <person name="Dvorak J."/>
            <person name="Tong Y."/>
            <person name="Wang J."/>
            <person name="Yang H."/>
            <person name="Li Z."/>
            <person name="Wang D."/>
            <person name="Zhang A."/>
            <person name="Wang J."/>
        </authorList>
    </citation>
    <scope>NUCLEOTIDE SEQUENCE</scope>
    <source>
        <strain evidence="3">cv. G1812</strain>
    </source>
</reference>
<reference evidence="2" key="3">
    <citation type="submission" date="2022-06" db="UniProtKB">
        <authorList>
            <consortium name="EnsemblPlants"/>
        </authorList>
    </citation>
    <scope>IDENTIFICATION</scope>
</reference>
<dbReference type="EnsemblPlants" id="TuG1812G0400003252.01.T01">
    <property type="protein sequence ID" value="TuG1812G0400003252.01.T01.cds317814"/>
    <property type="gene ID" value="TuG1812G0400003252.01"/>
</dbReference>
<proteinExistence type="predicted"/>
<sequence>SIQSIPPPVSLISAPNQPPSRSNPSPPRSTRLPEHHPGPHGRAARARAHAPLLCSTWIGRSPIPSFPDAPPFLRLRQTPPPLVNVAGEPSRSPASHPFSPFLGSPIPLTSLALSFSRAGNSTPHRRSSSALPHRRPAPARS</sequence>
<feature type="compositionally biased region" description="Basic residues" evidence="1">
    <location>
        <begin position="123"/>
        <end position="141"/>
    </location>
</feature>
<dbReference type="Proteomes" id="UP000015106">
    <property type="component" value="Chromosome 4"/>
</dbReference>
<feature type="region of interest" description="Disordered" evidence="1">
    <location>
        <begin position="68"/>
        <end position="101"/>
    </location>
</feature>
<reference evidence="2" key="2">
    <citation type="submission" date="2018-03" db="EMBL/GenBank/DDBJ databases">
        <title>The Triticum urartu genome reveals the dynamic nature of wheat genome evolution.</title>
        <authorList>
            <person name="Ling H."/>
            <person name="Ma B."/>
            <person name="Shi X."/>
            <person name="Liu H."/>
            <person name="Dong L."/>
            <person name="Sun H."/>
            <person name="Cao Y."/>
            <person name="Gao Q."/>
            <person name="Zheng S."/>
            <person name="Li Y."/>
            <person name="Yu Y."/>
            <person name="Du H."/>
            <person name="Qi M."/>
            <person name="Li Y."/>
            <person name="Yu H."/>
            <person name="Cui Y."/>
            <person name="Wang N."/>
            <person name="Chen C."/>
            <person name="Wu H."/>
            <person name="Zhao Y."/>
            <person name="Zhang J."/>
            <person name="Li Y."/>
            <person name="Zhou W."/>
            <person name="Zhang B."/>
            <person name="Hu W."/>
            <person name="Eijk M."/>
            <person name="Tang J."/>
            <person name="Witsenboer H."/>
            <person name="Zhao S."/>
            <person name="Li Z."/>
            <person name="Zhang A."/>
            <person name="Wang D."/>
            <person name="Liang C."/>
        </authorList>
    </citation>
    <scope>NUCLEOTIDE SEQUENCE [LARGE SCALE GENOMIC DNA]</scope>
    <source>
        <strain evidence="2">cv. G1812</strain>
    </source>
</reference>